<dbReference type="EMBL" id="JAFCMP010000518">
    <property type="protein sequence ID" value="KAG5178088.1"/>
    <property type="molecule type" value="Genomic_DNA"/>
</dbReference>
<comment type="caution">
    <text evidence="3">The sequence shown here is derived from an EMBL/GenBank/DDBJ whole genome shotgun (WGS) entry which is preliminary data.</text>
</comment>
<dbReference type="Gene3D" id="1.10.238.10">
    <property type="entry name" value="EF-hand"/>
    <property type="match status" value="1"/>
</dbReference>
<dbReference type="AlphaFoldDB" id="A0A836CAN3"/>
<name>A0A836CAN3_9STRA</name>
<evidence type="ECO:0000313" key="4">
    <source>
        <dbReference type="Proteomes" id="UP000664859"/>
    </source>
</evidence>
<feature type="compositionally biased region" description="Acidic residues" evidence="1">
    <location>
        <begin position="364"/>
        <end position="375"/>
    </location>
</feature>
<sequence length="375" mass="41047">MGCTASRALYYSAPRQLDSTKAFATGGSMTFDQQLLAALKDRKWDLQHPAGQPADGAAAFSFTKILLKMGTIKRVLAHVELAFAELAQDEDGRVSRQQLLQACEDAQVPMDEAILDNVFAACEAADGGSLGLRGFVVLLAVARVMAQSAQRNGGRLLSAATQHSSTKTECSEECCTDARAPVGTAGQEGRMTRNASSFTKVKWTRIPSLQALSAAYSEEPQRVLREDSMNSSWHEVTRGWSDAGSHMLHQCRCELQYVLDLIIAAYFQASSSRREFMSVNELFDTKAEGFISRTCLHRQLQGAEGVFGEYASSGGFLRDARWRGLRGREGRLTFQGFVYIFTSWLDLDQGESGDDDSQVSSGNCEDDDDVVGLEI</sequence>
<proteinExistence type="predicted"/>
<evidence type="ECO:0000259" key="2">
    <source>
        <dbReference type="PROSITE" id="PS50222"/>
    </source>
</evidence>
<accession>A0A836CAN3</accession>
<dbReference type="OrthoDB" id="10268022at2759"/>
<dbReference type="Proteomes" id="UP000664859">
    <property type="component" value="Unassembled WGS sequence"/>
</dbReference>
<evidence type="ECO:0000313" key="3">
    <source>
        <dbReference type="EMBL" id="KAG5178088.1"/>
    </source>
</evidence>
<feature type="domain" description="EF-hand" evidence="2">
    <location>
        <begin position="74"/>
        <end position="109"/>
    </location>
</feature>
<dbReference type="InterPro" id="IPR002048">
    <property type="entry name" value="EF_hand_dom"/>
</dbReference>
<reference evidence="3" key="1">
    <citation type="submission" date="2021-02" db="EMBL/GenBank/DDBJ databases">
        <title>First Annotated Genome of the Yellow-green Alga Tribonema minus.</title>
        <authorList>
            <person name="Mahan K.M."/>
        </authorList>
    </citation>
    <scope>NUCLEOTIDE SEQUENCE</scope>
    <source>
        <strain evidence="3">UTEX B ZZ1240</strain>
    </source>
</reference>
<dbReference type="PROSITE" id="PS50222">
    <property type="entry name" value="EF_HAND_2"/>
    <property type="match status" value="1"/>
</dbReference>
<dbReference type="SUPFAM" id="SSF47473">
    <property type="entry name" value="EF-hand"/>
    <property type="match status" value="1"/>
</dbReference>
<dbReference type="InterPro" id="IPR011992">
    <property type="entry name" value="EF-hand-dom_pair"/>
</dbReference>
<feature type="region of interest" description="Disordered" evidence="1">
    <location>
        <begin position="351"/>
        <end position="375"/>
    </location>
</feature>
<gene>
    <name evidence="3" type="ORF">JKP88DRAFT_264800</name>
</gene>
<dbReference type="GO" id="GO:0005509">
    <property type="term" value="F:calcium ion binding"/>
    <property type="evidence" value="ECO:0007669"/>
    <property type="project" value="InterPro"/>
</dbReference>
<protein>
    <recommendedName>
        <fullName evidence="2">EF-hand domain-containing protein</fullName>
    </recommendedName>
</protein>
<keyword evidence="4" id="KW-1185">Reference proteome</keyword>
<evidence type="ECO:0000256" key="1">
    <source>
        <dbReference type="SAM" id="MobiDB-lite"/>
    </source>
</evidence>
<organism evidence="3 4">
    <name type="scientific">Tribonema minus</name>
    <dbReference type="NCBI Taxonomy" id="303371"/>
    <lineage>
        <taxon>Eukaryota</taxon>
        <taxon>Sar</taxon>
        <taxon>Stramenopiles</taxon>
        <taxon>Ochrophyta</taxon>
        <taxon>PX clade</taxon>
        <taxon>Xanthophyceae</taxon>
        <taxon>Tribonematales</taxon>
        <taxon>Tribonemataceae</taxon>
        <taxon>Tribonema</taxon>
    </lineage>
</organism>